<evidence type="ECO:0000256" key="2">
    <source>
        <dbReference type="SAM" id="MobiDB-lite"/>
    </source>
</evidence>
<sequence>MTIPTGSPPSELLPKALSYLAMEVGKAAPLGPSGVLAPLSAFLGLLARHRTSAPLGPLHAFSTLCDESPESISLPLACDALLAYPTAVSVLDPALSHLKLDWDGLLSALPSRVSAPGGVRAVRLAHSLLRLRSTENAVVKHSEALMRALAKAYGGADTRSKGEMLVLARALVGKDHELRRLLENEGPRGVPLVNQSMGRDYADLFEAHRALGDAEAAATRGAHDEEHGTDPRLANLTALFPHIPAHLLSDALAHPNFTAAGANTDDAAAPLIDAILGNELPAELSALKAAASADGPAAAASPVAPTVEPVPEPAPAPPRRSQFTDADLAKLRIKDTETVPDLDLGREIPNQLRDSILRLVQAQEEEAEEAARAIAEARGYASDEEEYQRVIATRDGGETTDRDEEEVDLASERSSSPPPGLERPSKSHAQTQTKLELAYLRTPEVFARDSATRRSKARQQLREDTGMDDGQIEGWKIMLERNPNKGSRGHSNAARVSGRDKKMSKMGAGL</sequence>
<dbReference type="RefSeq" id="XP_014180158.1">
    <property type="nucleotide sequence ID" value="XM_014324683.1"/>
</dbReference>
<accession>J6EX78</accession>
<protein>
    <recommendedName>
        <fullName evidence="5">CUE domain-containing protein</fullName>
    </recommendedName>
</protein>
<dbReference type="Proteomes" id="UP000002748">
    <property type="component" value="Unassembled WGS sequence"/>
</dbReference>
<dbReference type="VEuPathDB" id="FungiDB:A1Q1_01644"/>
<comment type="caution">
    <text evidence="3">The sequence shown here is derived from an EMBL/GenBank/DDBJ whole genome shotgun (WGS) entry which is preliminary data.</text>
</comment>
<gene>
    <name evidence="3" type="ORF">A1Q1_01644</name>
</gene>
<feature type="region of interest" description="Disordered" evidence="2">
    <location>
        <begin position="299"/>
        <end position="322"/>
    </location>
</feature>
<name>J6EX78_TRIAS</name>
<evidence type="ECO:0000313" key="3">
    <source>
        <dbReference type="EMBL" id="EJT49244.1"/>
    </source>
</evidence>
<feature type="coiled-coil region" evidence="1">
    <location>
        <begin position="353"/>
        <end position="380"/>
    </location>
</feature>
<evidence type="ECO:0000256" key="1">
    <source>
        <dbReference type="SAM" id="Coils"/>
    </source>
</evidence>
<evidence type="ECO:0008006" key="5">
    <source>
        <dbReference type="Google" id="ProtNLM"/>
    </source>
</evidence>
<evidence type="ECO:0000313" key="4">
    <source>
        <dbReference type="Proteomes" id="UP000002748"/>
    </source>
</evidence>
<reference evidence="3 4" key="1">
    <citation type="journal article" date="2012" name="Eukaryot. Cell">
        <title>Draft genome sequence of CBS 2479, the standard type strain of Trichosporon asahii.</title>
        <authorList>
            <person name="Yang R.Y."/>
            <person name="Li H.T."/>
            <person name="Zhu H."/>
            <person name="Zhou G.P."/>
            <person name="Wang M."/>
            <person name="Wang L."/>
        </authorList>
    </citation>
    <scope>NUCLEOTIDE SEQUENCE [LARGE SCALE GENOMIC DNA]</scope>
    <source>
        <strain evidence="4">ATCC 90039 / CBS 2479 / JCM 2466 / KCTC 7840 / NCYC 2677 / UAMH 7654</strain>
    </source>
</reference>
<feature type="region of interest" description="Disordered" evidence="2">
    <location>
        <begin position="392"/>
        <end position="432"/>
    </location>
</feature>
<feature type="compositionally biased region" description="Pro residues" evidence="2">
    <location>
        <begin position="308"/>
        <end position="318"/>
    </location>
</feature>
<proteinExistence type="predicted"/>
<dbReference type="EMBL" id="ALBS01000176">
    <property type="protein sequence ID" value="EJT49244.1"/>
    <property type="molecule type" value="Genomic_DNA"/>
</dbReference>
<dbReference type="OrthoDB" id="5577209at2759"/>
<dbReference type="AlphaFoldDB" id="J6EX78"/>
<dbReference type="HOGENOM" id="CLU_432769_0_0_1"/>
<organism evidence="3 4">
    <name type="scientific">Trichosporon asahii var. asahii (strain ATCC 90039 / CBS 2479 / JCM 2466 / KCTC 7840 / NBRC 103889/ NCYC 2677 / UAMH 7654)</name>
    <name type="common">Yeast</name>
    <dbReference type="NCBI Taxonomy" id="1186058"/>
    <lineage>
        <taxon>Eukaryota</taxon>
        <taxon>Fungi</taxon>
        <taxon>Dikarya</taxon>
        <taxon>Basidiomycota</taxon>
        <taxon>Agaricomycotina</taxon>
        <taxon>Tremellomycetes</taxon>
        <taxon>Trichosporonales</taxon>
        <taxon>Trichosporonaceae</taxon>
        <taxon>Trichosporon</taxon>
    </lineage>
</organism>
<dbReference type="GeneID" id="25985158"/>
<dbReference type="KEGG" id="tasa:A1Q1_01644"/>
<feature type="region of interest" description="Disordered" evidence="2">
    <location>
        <begin position="448"/>
        <end position="510"/>
    </location>
</feature>
<keyword evidence="1" id="KW-0175">Coiled coil</keyword>